<protein>
    <submittedName>
        <fullName evidence="1">Uncharacterized protein</fullName>
    </submittedName>
</protein>
<comment type="caution">
    <text evidence="1">The sequence shown here is derived from an EMBL/GenBank/DDBJ whole genome shotgun (WGS) entry which is preliminary data.</text>
</comment>
<sequence length="72" mass="8481">MIKVVGEGEKRWESRIPYKPTFVSRQKWRDSVRKGERTNHRRLPSARAVHHLVGSSSYLHRCLCLVKVKLIL</sequence>
<evidence type="ECO:0000313" key="1">
    <source>
        <dbReference type="EMBL" id="KAI8533381.1"/>
    </source>
</evidence>
<gene>
    <name evidence="1" type="ORF">RHMOL_Rhmol10G0004900</name>
</gene>
<keyword evidence="2" id="KW-1185">Reference proteome</keyword>
<dbReference type="EMBL" id="CM046397">
    <property type="protein sequence ID" value="KAI8533381.1"/>
    <property type="molecule type" value="Genomic_DNA"/>
</dbReference>
<dbReference type="Proteomes" id="UP001062846">
    <property type="component" value="Chromosome 10"/>
</dbReference>
<evidence type="ECO:0000313" key="2">
    <source>
        <dbReference type="Proteomes" id="UP001062846"/>
    </source>
</evidence>
<reference evidence="1" key="1">
    <citation type="submission" date="2022-02" db="EMBL/GenBank/DDBJ databases">
        <title>Plant Genome Project.</title>
        <authorList>
            <person name="Zhang R.-G."/>
        </authorList>
    </citation>
    <scope>NUCLEOTIDE SEQUENCE</scope>
    <source>
        <tissue evidence="1">Leaves</tissue>
    </source>
</reference>
<name>A0ACC0LXD6_RHOML</name>
<organism evidence="1 2">
    <name type="scientific">Rhododendron molle</name>
    <name type="common">Chinese azalea</name>
    <name type="synonym">Azalea mollis</name>
    <dbReference type="NCBI Taxonomy" id="49168"/>
    <lineage>
        <taxon>Eukaryota</taxon>
        <taxon>Viridiplantae</taxon>
        <taxon>Streptophyta</taxon>
        <taxon>Embryophyta</taxon>
        <taxon>Tracheophyta</taxon>
        <taxon>Spermatophyta</taxon>
        <taxon>Magnoliopsida</taxon>
        <taxon>eudicotyledons</taxon>
        <taxon>Gunneridae</taxon>
        <taxon>Pentapetalae</taxon>
        <taxon>asterids</taxon>
        <taxon>Ericales</taxon>
        <taxon>Ericaceae</taxon>
        <taxon>Ericoideae</taxon>
        <taxon>Rhodoreae</taxon>
        <taxon>Rhododendron</taxon>
    </lineage>
</organism>
<accession>A0ACC0LXD6</accession>
<proteinExistence type="predicted"/>